<proteinExistence type="predicted"/>
<feature type="region of interest" description="Disordered" evidence="1">
    <location>
        <begin position="1"/>
        <end position="22"/>
    </location>
</feature>
<dbReference type="EMBL" id="LYXU01000004">
    <property type="protein sequence ID" value="OBS17771.1"/>
    <property type="molecule type" value="Genomic_DNA"/>
</dbReference>
<organism evidence="2 3">
    <name type="scientific">Fusarium poae</name>
    <dbReference type="NCBI Taxonomy" id="36050"/>
    <lineage>
        <taxon>Eukaryota</taxon>
        <taxon>Fungi</taxon>
        <taxon>Dikarya</taxon>
        <taxon>Ascomycota</taxon>
        <taxon>Pezizomycotina</taxon>
        <taxon>Sordariomycetes</taxon>
        <taxon>Hypocreomycetidae</taxon>
        <taxon>Hypocreales</taxon>
        <taxon>Nectriaceae</taxon>
        <taxon>Fusarium</taxon>
    </lineage>
</organism>
<evidence type="ECO:0000256" key="1">
    <source>
        <dbReference type="SAM" id="MobiDB-lite"/>
    </source>
</evidence>
<dbReference type="STRING" id="36050.A0A1B8ABB4"/>
<feature type="region of interest" description="Disordered" evidence="1">
    <location>
        <begin position="69"/>
        <end position="103"/>
    </location>
</feature>
<evidence type="ECO:0000313" key="3">
    <source>
        <dbReference type="Proteomes" id="UP000091967"/>
    </source>
</evidence>
<evidence type="ECO:0000313" key="2">
    <source>
        <dbReference type="EMBL" id="OBS17771.1"/>
    </source>
</evidence>
<dbReference type="AlphaFoldDB" id="A0A1B8ABB4"/>
<sequence length="367" mass="41213">MCSPILLDPERPGPLGSTPSGRAEVLDATGTKYFSHLGYAHIWDAAVSPRLGFSVSSICHHVDRIQPIPEPTSASSTSSSTILTWPKPSSIEQPGNGPKSQDHPMAELKDIYVALVITEIKCIEVGKAQFSVRYEDANIRLNDEQSQALILFQRIFLQELQDFFLASQLTFATAPPRRLSSKYVMLARIWDPGIYPMDLFYHELPSAPAHGHIRTLTYFACSMMELLYDTVPKFEETWIDYLCDMGRHRMAIEVDDIRTRTSDSSPNTGGLYHHLAILTEPNTSINSQNGRTLSVLDGTMAERFNDSDQLLQRQYMSAVTQAHFEELELEGTPNHFIIVTSLWPVLSYRICAFGEVNCTGWFYIGGN</sequence>
<gene>
    <name evidence="2" type="ORF">FPOA_09503</name>
</gene>
<reference evidence="2 3" key="1">
    <citation type="submission" date="2016-06" db="EMBL/GenBank/DDBJ databases">
        <title>Living apart together: crosstalk between the core and supernumerary genomes in a fungal plant pathogen.</title>
        <authorList>
            <person name="Vanheule A."/>
            <person name="Audenaert K."/>
            <person name="Warris S."/>
            <person name="Van De Geest H."/>
            <person name="Schijlen E."/>
            <person name="Hofte M."/>
            <person name="De Saeger S."/>
            <person name="Haesaert G."/>
            <person name="Waalwijk C."/>
            <person name="Van Der Lee T."/>
        </authorList>
    </citation>
    <scope>NUCLEOTIDE SEQUENCE [LARGE SCALE GENOMIC DNA]</scope>
    <source>
        <strain evidence="2 3">2516</strain>
    </source>
</reference>
<feature type="compositionally biased region" description="Low complexity" evidence="1">
    <location>
        <begin position="72"/>
        <end position="81"/>
    </location>
</feature>
<dbReference type="Proteomes" id="UP000091967">
    <property type="component" value="Unassembled WGS sequence"/>
</dbReference>
<keyword evidence="3" id="KW-1185">Reference proteome</keyword>
<comment type="caution">
    <text evidence="2">The sequence shown here is derived from an EMBL/GenBank/DDBJ whole genome shotgun (WGS) entry which is preliminary data.</text>
</comment>
<protein>
    <submittedName>
        <fullName evidence="2">Uncharacterized protein</fullName>
    </submittedName>
</protein>
<name>A0A1B8ABB4_FUSPO</name>
<accession>A0A1B8ABB4</accession>